<organism evidence="18 19">
    <name type="scientific">Litorihabitans aurantiacus</name>
    <dbReference type="NCBI Taxonomy" id="1930061"/>
    <lineage>
        <taxon>Bacteria</taxon>
        <taxon>Bacillati</taxon>
        <taxon>Actinomycetota</taxon>
        <taxon>Actinomycetes</taxon>
        <taxon>Micrococcales</taxon>
        <taxon>Beutenbergiaceae</taxon>
        <taxon>Litorihabitans</taxon>
    </lineage>
</organism>
<dbReference type="GO" id="GO:0005886">
    <property type="term" value="C:plasma membrane"/>
    <property type="evidence" value="ECO:0007669"/>
    <property type="project" value="UniProtKB-SubCell"/>
</dbReference>
<dbReference type="SUPFAM" id="SSF55785">
    <property type="entry name" value="PYP-like sensor domain (PAS domain)"/>
    <property type="match status" value="1"/>
</dbReference>
<evidence type="ECO:0000256" key="3">
    <source>
        <dbReference type="ARBA" id="ARBA00004236"/>
    </source>
</evidence>
<keyword evidence="10" id="KW-0067">ATP-binding</keyword>
<dbReference type="GO" id="GO:0000155">
    <property type="term" value="F:phosphorelay sensor kinase activity"/>
    <property type="evidence" value="ECO:0007669"/>
    <property type="project" value="InterPro"/>
</dbReference>
<dbReference type="SUPFAM" id="SSF47384">
    <property type="entry name" value="Homodimeric domain of signal transducing histidine kinase"/>
    <property type="match status" value="1"/>
</dbReference>
<evidence type="ECO:0000256" key="7">
    <source>
        <dbReference type="ARBA" id="ARBA00022692"/>
    </source>
</evidence>
<evidence type="ECO:0000313" key="19">
    <source>
        <dbReference type="Proteomes" id="UP001157161"/>
    </source>
</evidence>
<dbReference type="InterPro" id="IPR036890">
    <property type="entry name" value="HATPase_C_sf"/>
</dbReference>
<dbReference type="AlphaFoldDB" id="A0AA37XAS3"/>
<feature type="region of interest" description="Disordered" evidence="15">
    <location>
        <begin position="249"/>
        <end position="271"/>
    </location>
</feature>
<accession>A0AA37XAS3</accession>
<feature type="transmembrane region" description="Helical" evidence="16">
    <location>
        <begin position="86"/>
        <end position="108"/>
    </location>
</feature>
<evidence type="ECO:0000256" key="5">
    <source>
        <dbReference type="ARBA" id="ARBA00022553"/>
    </source>
</evidence>
<sequence>MPHLGALGAARRTSVGSRTVPWVVPANISLPTAGGAYIVVFLIFSDHGLAGPHLFAGIAVGVLSCALAFAAPWSRLPEAAPMAVPLLGLLGLGVLTADRLPVALLTVFPVLTLARFHGPLGAVLGVLGGTVVAWMPMVTSREPLTTAQVPSVLLLPIVLVTIAVTISRMQRSRQARSRLLARRDGTLQRTLDDLADERALLEGIVESLPAGVLVLDGQRVVLANAQVERLYGPVDDEAEHPWRMRAARAAAADADGSGAAEAPDGAGEETSLAERAVAGESMTGQTQWWRAADGDRKAVRGTAVTLSAAAGRDPLRVVLFEDLTQEERAIEQREDFVRAVSHELRTPLTSVIGYLEMARDTGGFAADTDALLDVVDRNAQRVLGMVEDLAVASELKTERAAPLLSGGGSGGGGSAGVDLGEVARASVAGVCYAARVAGVSVGHACDGAWPVAGDAERLRLAVDHVVTNAVLYSHHGGSVDVALREGDGEVRLVVTDHGIGISEEDQERVFERFWRSPAVRGGSRHGTGLGLPVAREIVMEHGGRVTMRSRLGEGTQVEIVLPAREAGTVGAGRAA</sequence>
<dbReference type="Gene3D" id="1.10.287.130">
    <property type="match status" value="1"/>
</dbReference>
<dbReference type="InterPro" id="IPR004358">
    <property type="entry name" value="Sig_transdc_His_kin-like_C"/>
</dbReference>
<feature type="transmembrane region" description="Helical" evidence="16">
    <location>
        <begin position="149"/>
        <end position="169"/>
    </location>
</feature>
<evidence type="ECO:0000256" key="12">
    <source>
        <dbReference type="ARBA" id="ARBA00023012"/>
    </source>
</evidence>
<dbReference type="Gene3D" id="3.30.450.20">
    <property type="entry name" value="PAS domain"/>
    <property type="match status" value="1"/>
</dbReference>
<evidence type="ECO:0000256" key="11">
    <source>
        <dbReference type="ARBA" id="ARBA00022989"/>
    </source>
</evidence>
<keyword evidence="19" id="KW-1185">Reference proteome</keyword>
<evidence type="ECO:0000256" key="13">
    <source>
        <dbReference type="ARBA" id="ARBA00023136"/>
    </source>
</evidence>
<keyword evidence="13 16" id="KW-0472">Membrane</keyword>
<feature type="domain" description="Histidine kinase" evidence="17">
    <location>
        <begin position="339"/>
        <end position="565"/>
    </location>
</feature>
<dbReference type="Pfam" id="PF13188">
    <property type="entry name" value="PAS_8"/>
    <property type="match status" value="1"/>
</dbReference>
<dbReference type="EMBL" id="BSUM01000001">
    <property type="protein sequence ID" value="GMA30374.1"/>
    <property type="molecule type" value="Genomic_DNA"/>
</dbReference>
<keyword evidence="6" id="KW-0808">Transferase</keyword>
<protein>
    <recommendedName>
        <fullName evidence="14">Sensor-like histidine kinase SenX3</fullName>
        <ecNumber evidence="4">2.7.13.3</ecNumber>
    </recommendedName>
</protein>
<dbReference type="Pfam" id="PF02518">
    <property type="entry name" value="HATPase_c"/>
    <property type="match status" value="1"/>
</dbReference>
<evidence type="ECO:0000256" key="14">
    <source>
        <dbReference type="ARBA" id="ARBA00039401"/>
    </source>
</evidence>
<dbReference type="Pfam" id="PF00512">
    <property type="entry name" value="HisKA"/>
    <property type="match status" value="1"/>
</dbReference>
<dbReference type="PANTHER" id="PTHR42878">
    <property type="entry name" value="TWO-COMPONENT HISTIDINE KINASE"/>
    <property type="match status" value="1"/>
</dbReference>
<dbReference type="InterPro" id="IPR050351">
    <property type="entry name" value="BphY/WalK/GraS-like"/>
</dbReference>
<dbReference type="PRINTS" id="PR00344">
    <property type="entry name" value="BCTRLSENSOR"/>
</dbReference>
<keyword evidence="8" id="KW-0547">Nucleotide-binding</keyword>
<dbReference type="SMART" id="SM00388">
    <property type="entry name" value="HisKA"/>
    <property type="match status" value="1"/>
</dbReference>
<evidence type="ECO:0000256" key="1">
    <source>
        <dbReference type="ARBA" id="ARBA00000085"/>
    </source>
</evidence>
<name>A0AA37XAS3_9MICO</name>
<feature type="transmembrane region" description="Helical" evidence="16">
    <location>
        <begin position="54"/>
        <end position="74"/>
    </location>
</feature>
<dbReference type="Gene3D" id="3.30.565.10">
    <property type="entry name" value="Histidine kinase-like ATPase, C-terminal domain"/>
    <property type="match status" value="1"/>
</dbReference>
<dbReference type="GO" id="GO:0030295">
    <property type="term" value="F:protein kinase activator activity"/>
    <property type="evidence" value="ECO:0007669"/>
    <property type="project" value="TreeGrafter"/>
</dbReference>
<keyword evidence="9 18" id="KW-0418">Kinase</keyword>
<dbReference type="GO" id="GO:0007234">
    <property type="term" value="P:osmosensory signaling via phosphorelay pathway"/>
    <property type="evidence" value="ECO:0007669"/>
    <property type="project" value="TreeGrafter"/>
</dbReference>
<dbReference type="InterPro" id="IPR035965">
    <property type="entry name" value="PAS-like_dom_sf"/>
</dbReference>
<comment type="caution">
    <text evidence="18">The sequence shown here is derived from an EMBL/GenBank/DDBJ whole genome shotgun (WGS) entry which is preliminary data.</text>
</comment>
<keyword evidence="7 16" id="KW-0812">Transmembrane</keyword>
<comment type="catalytic activity">
    <reaction evidence="1">
        <text>ATP + protein L-histidine = ADP + protein N-phospho-L-histidine.</text>
        <dbReference type="EC" id="2.7.13.3"/>
    </reaction>
</comment>
<evidence type="ECO:0000256" key="9">
    <source>
        <dbReference type="ARBA" id="ARBA00022777"/>
    </source>
</evidence>
<dbReference type="InterPro" id="IPR003594">
    <property type="entry name" value="HATPase_dom"/>
</dbReference>
<evidence type="ECO:0000256" key="4">
    <source>
        <dbReference type="ARBA" id="ARBA00012438"/>
    </source>
</evidence>
<evidence type="ECO:0000259" key="17">
    <source>
        <dbReference type="PROSITE" id="PS50109"/>
    </source>
</evidence>
<evidence type="ECO:0000256" key="8">
    <source>
        <dbReference type="ARBA" id="ARBA00022741"/>
    </source>
</evidence>
<reference evidence="18" key="2">
    <citation type="submission" date="2023-02" db="EMBL/GenBank/DDBJ databases">
        <authorList>
            <person name="Sun Q."/>
            <person name="Mori K."/>
        </authorList>
    </citation>
    <scope>NUCLEOTIDE SEQUENCE</scope>
    <source>
        <strain evidence="18">NBRC 112290</strain>
    </source>
</reference>
<feature type="compositionally biased region" description="Low complexity" evidence="15">
    <location>
        <begin position="249"/>
        <end position="269"/>
    </location>
</feature>
<keyword evidence="5" id="KW-0597">Phosphoprotein</keyword>
<reference evidence="18" key="1">
    <citation type="journal article" date="2014" name="Int. J. Syst. Evol. Microbiol.">
        <title>Complete genome sequence of Corynebacterium casei LMG S-19264T (=DSM 44701T), isolated from a smear-ripened cheese.</title>
        <authorList>
            <consortium name="US DOE Joint Genome Institute (JGI-PGF)"/>
            <person name="Walter F."/>
            <person name="Albersmeier A."/>
            <person name="Kalinowski J."/>
            <person name="Ruckert C."/>
        </authorList>
    </citation>
    <scope>NUCLEOTIDE SEQUENCE</scope>
    <source>
        <strain evidence="18">NBRC 112290</strain>
    </source>
</reference>
<dbReference type="SMART" id="SM00387">
    <property type="entry name" value="HATPase_c"/>
    <property type="match status" value="1"/>
</dbReference>
<dbReference type="Proteomes" id="UP001157161">
    <property type="component" value="Unassembled WGS sequence"/>
</dbReference>
<dbReference type="InterPro" id="IPR003661">
    <property type="entry name" value="HisK_dim/P_dom"/>
</dbReference>
<evidence type="ECO:0000256" key="6">
    <source>
        <dbReference type="ARBA" id="ARBA00022679"/>
    </source>
</evidence>
<feature type="transmembrane region" description="Helical" evidence="16">
    <location>
        <begin position="120"/>
        <end position="137"/>
    </location>
</feature>
<evidence type="ECO:0000256" key="16">
    <source>
        <dbReference type="SAM" id="Phobius"/>
    </source>
</evidence>
<dbReference type="InterPro" id="IPR005467">
    <property type="entry name" value="His_kinase_dom"/>
</dbReference>
<dbReference type="GO" id="GO:0000156">
    <property type="term" value="F:phosphorelay response regulator activity"/>
    <property type="evidence" value="ECO:0007669"/>
    <property type="project" value="TreeGrafter"/>
</dbReference>
<evidence type="ECO:0000256" key="2">
    <source>
        <dbReference type="ARBA" id="ARBA00004141"/>
    </source>
</evidence>
<dbReference type="CDD" id="cd00082">
    <property type="entry name" value="HisKA"/>
    <property type="match status" value="1"/>
</dbReference>
<keyword evidence="12" id="KW-0902">Two-component regulatory system</keyword>
<dbReference type="PANTHER" id="PTHR42878:SF7">
    <property type="entry name" value="SENSOR HISTIDINE KINASE GLRK"/>
    <property type="match status" value="1"/>
</dbReference>
<dbReference type="CDD" id="cd00075">
    <property type="entry name" value="HATPase"/>
    <property type="match status" value="1"/>
</dbReference>
<dbReference type="SUPFAM" id="SSF55874">
    <property type="entry name" value="ATPase domain of HSP90 chaperone/DNA topoisomerase II/histidine kinase"/>
    <property type="match status" value="1"/>
</dbReference>
<evidence type="ECO:0000256" key="10">
    <source>
        <dbReference type="ARBA" id="ARBA00022840"/>
    </source>
</evidence>
<evidence type="ECO:0000256" key="15">
    <source>
        <dbReference type="SAM" id="MobiDB-lite"/>
    </source>
</evidence>
<keyword evidence="11 16" id="KW-1133">Transmembrane helix</keyword>
<dbReference type="PROSITE" id="PS50109">
    <property type="entry name" value="HIS_KIN"/>
    <property type="match status" value="1"/>
</dbReference>
<comment type="subcellular location">
    <subcellularLocation>
        <location evidence="3">Cell membrane</location>
    </subcellularLocation>
    <subcellularLocation>
        <location evidence="2">Membrane</location>
        <topology evidence="2">Multi-pass membrane protein</topology>
    </subcellularLocation>
</comment>
<dbReference type="InterPro" id="IPR000014">
    <property type="entry name" value="PAS"/>
</dbReference>
<dbReference type="EC" id="2.7.13.3" evidence="4"/>
<proteinExistence type="predicted"/>
<dbReference type="InterPro" id="IPR036097">
    <property type="entry name" value="HisK_dim/P_sf"/>
</dbReference>
<dbReference type="GO" id="GO:0005524">
    <property type="term" value="F:ATP binding"/>
    <property type="evidence" value="ECO:0007669"/>
    <property type="project" value="UniProtKB-KW"/>
</dbReference>
<evidence type="ECO:0000313" key="18">
    <source>
        <dbReference type="EMBL" id="GMA30374.1"/>
    </source>
</evidence>
<feature type="transmembrane region" description="Helical" evidence="16">
    <location>
        <begin position="20"/>
        <end position="42"/>
    </location>
</feature>
<gene>
    <name evidence="18" type="ORF">GCM10025875_03660</name>
</gene>